<evidence type="ECO:0000313" key="3">
    <source>
        <dbReference type="EMBL" id="QKV17845.1"/>
    </source>
</evidence>
<dbReference type="Proteomes" id="UP000509367">
    <property type="component" value="Chromosome"/>
</dbReference>
<dbReference type="InterPro" id="IPR035413">
    <property type="entry name" value="Terminase_L_C"/>
</dbReference>
<dbReference type="RefSeq" id="WP_175275742.1">
    <property type="nucleotide sequence ID" value="NZ_CP054836.1"/>
</dbReference>
<reference evidence="3 4" key="1">
    <citation type="submission" date="2020-06" db="EMBL/GenBank/DDBJ databases">
        <title>Oricola thermophila sp. nov. isolated from a tidal sediments.</title>
        <authorList>
            <person name="Kwon K.K."/>
            <person name="Yang S.-H."/>
            <person name="Park M.-J."/>
        </authorList>
    </citation>
    <scope>NUCLEOTIDE SEQUENCE [LARGE SCALE GENOMIC DNA]</scope>
    <source>
        <strain evidence="3 4">MEBiC13590</strain>
    </source>
</reference>
<dbReference type="EMBL" id="CP054836">
    <property type="protein sequence ID" value="QKV17845.1"/>
    <property type="molecule type" value="Genomic_DNA"/>
</dbReference>
<organism evidence="3 4">
    <name type="scientific">Oricola thermophila</name>
    <dbReference type="NCBI Taxonomy" id="2742145"/>
    <lineage>
        <taxon>Bacteria</taxon>
        <taxon>Pseudomonadati</taxon>
        <taxon>Pseudomonadota</taxon>
        <taxon>Alphaproteobacteria</taxon>
        <taxon>Hyphomicrobiales</taxon>
        <taxon>Ahrensiaceae</taxon>
        <taxon>Oricola</taxon>
    </lineage>
</organism>
<dbReference type="PANTHER" id="PTHR39184:SF1">
    <property type="entry name" value="PBSX PHAGE TERMINASE LARGE SUBUNIT"/>
    <property type="match status" value="1"/>
</dbReference>
<dbReference type="KEGG" id="orm:HTY61_04915"/>
<dbReference type="Gene3D" id="3.40.50.300">
    <property type="entry name" value="P-loop containing nucleotide triphosphate hydrolases"/>
    <property type="match status" value="1"/>
</dbReference>
<feature type="domain" description="Phage terminase large subunit C-terminal" evidence="2">
    <location>
        <begin position="249"/>
        <end position="391"/>
    </location>
</feature>
<accession>A0A6N1VE16</accession>
<evidence type="ECO:0000259" key="2">
    <source>
        <dbReference type="Pfam" id="PF17288"/>
    </source>
</evidence>
<dbReference type="InterPro" id="IPR035412">
    <property type="entry name" value="Terminase_L_N"/>
</dbReference>
<dbReference type="InterPro" id="IPR027417">
    <property type="entry name" value="P-loop_NTPase"/>
</dbReference>
<dbReference type="AlphaFoldDB" id="A0A6N1VE16"/>
<proteinExistence type="predicted"/>
<sequence length="409" mass="46517">MTTARIELPPKLVPVFAKPRGAVQYRGAYGGRGSGKSFNFAKMAAIWGYTEPLRILCVREFQVSIAESFHAELKAAIASEPWLDGAYEIGRDYLRGKNGTEFIFRGLRRNTQSIKSLAKIDLTIVEEAEDVPEESWLALEATVFRQPKSELWSIWNPRDEGSPVDQRFRKCPPDNAVIVEMNWQDNPFFPEGLKTLREREQSRLDPNTYAHVWEGAYLENSDRQVFGGKVKVDEFTPGPDWDGPYQGVDFGFRPDPLCAGRVWVHDDRVWIEREAYGVGVEIDAMAGFIKENIPDFDQYVTRADSAEPKTISYARRNGLPRIEPVKKWPNSVMEGIRFLRGFREIVIHPRCPGCIRDFRLYSHKVNTAGDVLPDLIDADNHGPDMVRYALAPLIKGKPTARTFIGKGFY</sequence>
<evidence type="ECO:0000313" key="4">
    <source>
        <dbReference type="Proteomes" id="UP000509367"/>
    </source>
</evidence>
<dbReference type="Gene3D" id="3.30.420.280">
    <property type="match status" value="1"/>
</dbReference>
<dbReference type="Pfam" id="PF17288">
    <property type="entry name" value="Terminase_3C"/>
    <property type="match status" value="1"/>
</dbReference>
<dbReference type="PANTHER" id="PTHR39184">
    <property type="match status" value="1"/>
</dbReference>
<gene>
    <name evidence="3" type="ORF">HTY61_04915</name>
</gene>
<dbReference type="Pfam" id="PF04466">
    <property type="entry name" value="Terminase_3"/>
    <property type="match status" value="1"/>
</dbReference>
<keyword evidence="4" id="KW-1185">Reference proteome</keyword>
<feature type="domain" description="Phage terminase large subunit N-terminal" evidence="1">
    <location>
        <begin position="26"/>
        <end position="215"/>
    </location>
</feature>
<protein>
    <submittedName>
        <fullName evidence="3">PBSX family phage terminase large subunit</fullName>
    </submittedName>
</protein>
<evidence type="ECO:0000259" key="1">
    <source>
        <dbReference type="Pfam" id="PF04466"/>
    </source>
</evidence>
<name>A0A6N1VE16_9HYPH</name>
<dbReference type="InterPro" id="IPR052380">
    <property type="entry name" value="Viral_DNA_packaging_terminase"/>
</dbReference>